<dbReference type="EMBL" id="JABEND010000003">
    <property type="protein sequence ID" value="NNG35333.1"/>
    <property type="molecule type" value="Genomic_DNA"/>
</dbReference>
<dbReference type="PANTHER" id="PTHR43158:SF2">
    <property type="entry name" value="SKFA PEPTIDE EXPORT ATP-BINDING PROTEIN SKFE"/>
    <property type="match status" value="1"/>
</dbReference>
<evidence type="ECO:0000259" key="4">
    <source>
        <dbReference type="PROSITE" id="PS50893"/>
    </source>
</evidence>
<dbReference type="InterPro" id="IPR017871">
    <property type="entry name" value="ABC_transporter-like_CS"/>
</dbReference>
<name>A0A849A780_9ACTN</name>
<dbReference type="PROSITE" id="PS00211">
    <property type="entry name" value="ABC_TRANSPORTER_1"/>
    <property type="match status" value="1"/>
</dbReference>
<feature type="domain" description="ABC transporter" evidence="4">
    <location>
        <begin position="22"/>
        <end position="246"/>
    </location>
</feature>
<dbReference type="CDD" id="cd03230">
    <property type="entry name" value="ABC_DR_subfamily_A"/>
    <property type="match status" value="1"/>
</dbReference>
<dbReference type="Gene3D" id="3.40.50.300">
    <property type="entry name" value="P-loop containing nucleotide triphosphate hydrolases"/>
    <property type="match status" value="1"/>
</dbReference>
<dbReference type="GO" id="GO:0016887">
    <property type="term" value="F:ATP hydrolysis activity"/>
    <property type="evidence" value="ECO:0007669"/>
    <property type="project" value="InterPro"/>
</dbReference>
<gene>
    <name evidence="5" type="ORF">HKD39_06325</name>
</gene>
<evidence type="ECO:0000313" key="6">
    <source>
        <dbReference type="Proteomes" id="UP000562984"/>
    </source>
</evidence>
<comment type="caution">
    <text evidence="5">The sequence shown here is derived from an EMBL/GenBank/DDBJ whole genome shotgun (WGS) entry which is preliminary data.</text>
</comment>
<dbReference type="GO" id="GO:0005524">
    <property type="term" value="F:ATP binding"/>
    <property type="evidence" value="ECO:0007669"/>
    <property type="project" value="UniProtKB-KW"/>
</dbReference>
<accession>A0A849A780</accession>
<dbReference type="Pfam" id="PF00005">
    <property type="entry name" value="ABC_tran"/>
    <property type="match status" value="1"/>
</dbReference>
<dbReference type="PROSITE" id="PS50893">
    <property type="entry name" value="ABC_TRANSPORTER_2"/>
    <property type="match status" value="1"/>
</dbReference>
<keyword evidence="2 5" id="KW-0067">ATP-binding</keyword>
<keyword evidence="6" id="KW-1185">Reference proteome</keyword>
<evidence type="ECO:0000256" key="1">
    <source>
        <dbReference type="ARBA" id="ARBA00022741"/>
    </source>
</evidence>
<evidence type="ECO:0000256" key="3">
    <source>
        <dbReference type="SAM" id="MobiDB-lite"/>
    </source>
</evidence>
<keyword evidence="1" id="KW-0547">Nucleotide-binding</keyword>
<feature type="region of interest" description="Disordered" evidence="3">
    <location>
        <begin position="302"/>
        <end position="321"/>
    </location>
</feature>
<evidence type="ECO:0000313" key="5">
    <source>
        <dbReference type="EMBL" id="NNG35333.1"/>
    </source>
</evidence>
<dbReference type="InterPro" id="IPR003439">
    <property type="entry name" value="ABC_transporter-like_ATP-bd"/>
</dbReference>
<dbReference type="SUPFAM" id="SSF52540">
    <property type="entry name" value="P-loop containing nucleoside triphosphate hydrolases"/>
    <property type="match status" value="1"/>
</dbReference>
<dbReference type="AlphaFoldDB" id="A0A849A780"/>
<dbReference type="InterPro" id="IPR027417">
    <property type="entry name" value="P-loop_NTPase"/>
</dbReference>
<protein>
    <submittedName>
        <fullName evidence="5">ABC transporter ATP-binding protein</fullName>
    </submittedName>
</protein>
<evidence type="ECO:0000256" key="2">
    <source>
        <dbReference type="ARBA" id="ARBA00022840"/>
    </source>
</evidence>
<dbReference type="SMART" id="SM00382">
    <property type="entry name" value="AAA"/>
    <property type="match status" value="1"/>
</dbReference>
<dbReference type="PANTHER" id="PTHR43158">
    <property type="entry name" value="SKFA PEPTIDE EXPORT ATP-BINDING PROTEIN SKFE"/>
    <property type="match status" value="1"/>
</dbReference>
<dbReference type="Proteomes" id="UP000562984">
    <property type="component" value="Unassembled WGS sequence"/>
</dbReference>
<dbReference type="InterPro" id="IPR003593">
    <property type="entry name" value="AAA+_ATPase"/>
</dbReference>
<sequence length="321" mass="34653">MTTSPHAAHQPDTAAAETDDVLRIRKAGKRFRSGWALRDLTLTVRRGSITALLGPNGAGKTTLLRAVSGLLDLTEGTVSFNGRQVSSTGTPERISFLAQDKPLYRRSTVADMLQIARHLNVRWDAALARRLCDEAELNQRARVGALSGGQRSRLALAIAFARRPELLLLDEPLADLDPLARLEVQQTLLSTVAEQGTTVVLSSHILGEIEHVCSDLAVITDGRVSLRGETDEVIDGHTLLIGPGSEPAALQWIPREQLVEVRRTPRQTAVLLEGPAPLPPPGWSAERPSLDEIVIAQLRRSRGTAVAGLSDLDSAPTREAS</sequence>
<proteinExistence type="predicted"/>
<organism evidence="5 6">
    <name type="scientific">Nakamurella aerolata</name>
    <dbReference type="NCBI Taxonomy" id="1656892"/>
    <lineage>
        <taxon>Bacteria</taxon>
        <taxon>Bacillati</taxon>
        <taxon>Actinomycetota</taxon>
        <taxon>Actinomycetes</taxon>
        <taxon>Nakamurellales</taxon>
        <taxon>Nakamurellaceae</taxon>
        <taxon>Nakamurella</taxon>
    </lineage>
</organism>
<reference evidence="5 6" key="1">
    <citation type="submission" date="2020-05" db="EMBL/GenBank/DDBJ databases">
        <title>Nakamurella sp. DB0629 isolated from air conditioner.</title>
        <authorList>
            <person name="Kim D.H."/>
            <person name="Kim D.-U."/>
        </authorList>
    </citation>
    <scope>NUCLEOTIDE SEQUENCE [LARGE SCALE GENOMIC DNA]</scope>
    <source>
        <strain evidence="5 6">DB0629</strain>
    </source>
</reference>